<evidence type="ECO:0000313" key="4">
    <source>
        <dbReference type="Proteomes" id="UP000024635"/>
    </source>
</evidence>
<dbReference type="PANTHER" id="PTHR46060">
    <property type="entry name" value="MARINER MOS1 TRANSPOSASE-LIKE PROTEIN"/>
    <property type="match status" value="1"/>
</dbReference>
<dbReference type="GO" id="GO:0046975">
    <property type="term" value="F:histone H3K36 methyltransferase activity"/>
    <property type="evidence" value="ECO:0007669"/>
    <property type="project" value="TreeGrafter"/>
</dbReference>
<dbReference type="PANTHER" id="PTHR46060:SF2">
    <property type="entry name" value="HISTONE-LYSINE N-METHYLTRANSFERASE SETMAR"/>
    <property type="match status" value="1"/>
</dbReference>
<dbReference type="InterPro" id="IPR041426">
    <property type="entry name" value="Mos1_HTH"/>
</dbReference>
<feature type="domain" description="Mos1 transposase HTH" evidence="2">
    <location>
        <begin position="10"/>
        <end position="56"/>
    </location>
</feature>
<dbReference type="Gene3D" id="1.10.10.1450">
    <property type="match status" value="1"/>
</dbReference>
<dbReference type="InterPro" id="IPR036388">
    <property type="entry name" value="WH-like_DNA-bd_sf"/>
</dbReference>
<dbReference type="Gene3D" id="1.10.10.10">
    <property type="entry name" value="Winged helix-like DNA-binding domain superfamily/Winged helix DNA-binding domain"/>
    <property type="match status" value="1"/>
</dbReference>
<dbReference type="GO" id="GO:0044774">
    <property type="term" value="P:mitotic DNA integrity checkpoint signaling"/>
    <property type="evidence" value="ECO:0007669"/>
    <property type="project" value="TreeGrafter"/>
</dbReference>
<dbReference type="InterPro" id="IPR052709">
    <property type="entry name" value="Transposase-MT_Hybrid"/>
</dbReference>
<dbReference type="Pfam" id="PF17906">
    <property type="entry name" value="HTH_48"/>
    <property type="match status" value="1"/>
</dbReference>
<feature type="compositionally biased region" description="Polar residues" evidence="1">
    <location>
        <begin position="182"/>
        <end position="198"/>
    </location>
</feature>
<evidence type="ECO:0000259" key="2">
    <source>
        <dbReference type="Pfam" id="PF17906"/>
    </source>
</evidence>
<dbReference type="GO" id="GO:0042800">
    <property type="term" value="F:histone H3K4 methyltransferase activity"/>
    <property type="evidence" value="ECO:0007669"/>
    <property type="project" value="TreeGrafter"/>
</dbReference>
<dbReference type="GO" id="GO:0000729">
    <property type="term" value="P:DNA double-strand break processing"/>
    <property type="evidence" value="ECO:0007669"/>
    <property type="project" value="TreeGrafter"/>
</dbReference>
<dbReference type="GO" id="GO:0000014">
    <property type="term" value="F:single-stranded DNA endodeoxyribonuclease activity"/>
    <property type="evidence" value="ECO:0007669"/>
    <property type="project" value="TreeGrafter"/>
</dbReference>
<feature type="region of interest" description="Disordered" evidence="1">
    <location>
        <begin position="182"/>
        <end position="208"/>
    </location>
</feature>
<evidence type="ECO:0000256" key="1">
    <source>
        <dbReference type="SAM" id="MobiDB-lite"/>
    </source>
</evidence>
<dbReference type="GO" id="GO:0006303">
    <property type="term" value="P:double-strand break repair via nonhomologous end joining"/>
    <property type="evidence" value="ECO:0007669"/>
    <property type="project" value="TreeGrafter"/>
</dbReference>
<dbReference type="GO" id="GO:0003697">
    <property type="term" value="F:single-stranded DNA binding"/>
    <property type="evidence" value="ECO:0007669"/>
    <property type="project" value="TreeGrafter"/>
</dbReference>
<dbReference type="EMBL" id="JARK01001410">
    <property type="protein sequence ID" value="EYC06678.1"/>
    <property type="molecule type" value="Genomic_DNA"/>
</dbReference>
<dbReference type="OrthoDB" id="5866656at2759"/>
<sequence>MTYRKLDERIRISLWYEYKLGHSGNAAYENLVRVYGPSAIAQRTVWKWYKKFRAGNEDIDRKASAGVSTTIDDNELEDIVKRNPEISRKQLAKQFGVAHSTIYTHLDLIAKGQKMKYAPKKIAEPTTSSNVISDCLSAKRCFTGISDAMEYRSPPNLLGALASSTYIAEVLARLVGAREESCSGSATGGSNNPRATTPPSKPSEPGKACLPQSVTCLVYPQGEDLSGSLEGSMKRSYANSAGSHVNCLQTQPQDYLESPG</sequence>
<protein>
    <recommendedName>
        <fullName evidence="2">Mos1 transposase HTH domain-containing protein</fullName>
    </recommendedName>
</protein>
<reference evidence="4" key="1">
    <citation type="journal article" date="2015" name="Nat. Genet.">
        <title>The genome and transcriptome of the zoonotic hookworm Ancylostoma ceylanicum identify infection-specific gene families.</title>
        <authorList>
            <person name="Schwarz E.M."/>
            <person name="Hu Y."/>
            <person name="Antoshechkin I."/>
            <person name="Miller M.M."/>
            <person name="Sternberg P.W."/>
            <person name="Aroian R.V."/>
        </authorList>
    </citation>
    <scope>NUCLEOTIDE SEQUENCE</scope>
    <source>
        <strain evidence="4">HY135</strain>
    </source>
</reference>
<organism evidence="3 4">
    <name type="scientific">Ancylostoma ceylanicum</name>
    <dbReference type="NCBI Taxonomy" id="53326"/>
    <lineage>
        <taxon>Eukaryota</taxon>
        <taxon>Metazoa</taxon>
        <taxon>Ecdysozoa</taxon>
        <taxon>Nematoda</taxon>
        <taxon>Chromadorea</taxon>
        <taxon>Rhabditida</taxon>
        <taxon>Rhabditina</taxon>
        <taxon>Rhabditomorpha</taxon>
        <taxon>Strongyloidea</taxon>
        <taxon>Ancylostomatidae</taxon>
        <taxon>Ancylostomatinae</taxon>
        <taxon>Ancylostoma</taxon>
    </lineage>
</organism>
<gene>
    <name evidence="3" type="primary">Acey_s0074.g830</name>
    <name evidence="3" type="ORF">Y032_0074g830</name>
</gene>
<accession>A0A016TWE5</accession>
<dbReference type="GO" id="GO:0003690">
    <property type="term" value="F:double-stranded DNA binding"/>
    <property type="evidence" value="ECO:0007669"/>
    <property type="project" value="TreeGrafter"/>
</dbReference>
<keyword evidence="4" id="KW-1185">Reference proteome</keyword>
<dbReference type="STRING" id="53326.A0A016TWE5"/>
<dbReference type="GO" id="GO:0035861">
    <property type="term" value="C:site of double-strand break"/>
    <property type="evidence" value="ECO:0007669"/>
    <property type="project" value="TreeGrafter"/>
</dbReference>
<dbReference type="GO" id="GO:0005634">
    <property type="term" value="C:nucleus"/>
    <property type="evidence" value="ECO:0007669"/>
    <property type="project" value="TreeGrafter"/>
</dbReference>
<dbReference type="GO" id="GO:0000793">
    <property type="term" value="C:condensed chromosome"/>
    <property type="evidence" value="ECO:0007669"/>
    <property type="project" value="TreeGrafter"/>
</dbReference>
<proteinExistence type="predicted"/>
<evidence type="ECO:0000313" key="3">
    <source>
        <dbReference type="EMBL" id="EYC06678.1"/>
    </source>
</evidence>
<dbReference type="GO" id="GO:0044547">
    <property type="term" value="F:DNA topoisomerase binding"/>
    <property type="evidence" value="ECO:0007669"/>
    <property type="project" value="TreeGrafter"/>
</dbReference>
<dbReference type="GO" id="GO:0015074">
    <property type="term" value="P:DNA integration"/>
    <property type="evidence" value="ECO:0007669"/>
    <property type="project" value="TreeGrafter"/>
</dbReference>
<dbReference type="GO" id="GO:0031297">
    <property type="term" value="P:replication fork processing"/>
    <property type="evidence" value="ECO:0007669"/>
    <property type="project" value="TreeGrafter"/>
</dbReference>
<dbReference type="Proteomes" id="UP000024635">
    <property type="component" value="Unassembled WGS sequence"/>
</dbReference>
<comment type="caution">
    <text evidence="3">The sequence shown here is derived from an EMBL/GenBank/DDBJ whole genome shotgun (WGS) entry which is preliminary data.</text>
</comment>
<name>A0A016TWE5_9BILA</name>
<dbReference type="AlphaFoldDB" id="A0A016TWE5"/>